<dbReference type="EMBL" id="PECK01000006">
    <property type="protein sequence ID" value="TDZ93485.1"/>
    <property type="molecule type" value="Genomic_DNA"/>
</dbReference>
<gene>
    <name evidence="2" type="ORF">CCUG60883_00029</name>
    <name evidence="1" type="ORF">CCUG60885_03088</name>
</gene>
<dbReference type="AlphaFoldDB" id="A0A4R8SDE1"/>
<evidence type="ECO:0000313" key="2">
    <source>
        <dbReference type="EMBL" id="TEA09268.1"/>
    </source>
</evidence>
<evidence type="ECO:0000313" key="4">
    <source>
        <dbReference type="Proteomes" id="UP000295685"/>
    </source>
</evidence>
<evidence type="ECO:0000313" key="1">
    <source>
        <dbReference type="EMBL" id="TDZ93485.1"/>
    </source>
</evidence>
<evidence type="ECO:0000313" key="3">
    <source>
        <dbReference type="Proteomes" id="UP000294844"/>
    </source>
</evidence>
<name>A0A4R8SDE1_9MYCO</name>
<accession>A0A4R8SDE1</accession>
<proteinExistence type="predicted"/>
<sequence>MLLTIYTGKQGKLWMRIVWIAPAPQYTPSCKPGRVQLTTERVPETFVPQAAIKAWGLLGLSS</sequence>
<comment type="caution">
    <text evidence="1">The sequence shown here is derived from an EMBL/GenBank/DDBJ whole genome shotgun (WGS) entry which is preliminary data.</text>
</comment>
<dbReference type="EMBL" id="PECM01000001">
    <property type="protein sequence ID" value="TEA09268.1"/>
    <property type="molecule type" value="Genomic_DNA"/>
</dbReference>
<keyword evidence="3" id="KW-1185">Reference proteome</keyword>
<reference evidence="3 4" key="1">
    <citation type="journal article" date="2019" name="Sci. Rep.">
        <title>Extended insight into the Mycobacterium chelonae-abscessus complex through whole genome sequencing of Mycobacterium salmoniphilum outbreak and Mycobacterium salmoniphilum-like strains.</title>
        <authorList>
            <person name="Behra P.R.K."/>
            <person name="Das S."/>
            <person name="Pettersson B.M.F."/>
            <person name="Shirreff L."/>
            <person name="DuCote T."/>
            <person name="Jacobsson K.G."/>
            <person name="Ennis D.G."/>
            <person name="Kirsebom L.A."/>
        </authorList>
    </citation>
    <scope>NUCLEOTIDE SEQUENCE [LARGE SCALE GENOMIC DNA]</scope>
    <source>
        <strain evidence="2 3">CCUG 60883</strain>
        <strain evidence="1 4">CCUG 60885</strain>
    </source>
</reference>
<organism evidence="1 4">
    <name type="scientific">Mycobacteroides salmoniphilum</name>
    <dbReference type="NCBI Taxonomy" id="404941"/>
    <lineage>
        <taxon>Bacteria</taxon>
        <taxon>Bacillati</taxon>
        <taxon>Actinomycetota</taxon>
        <taxon>Actinomycetes</taxon>
        <taxon>Mycobacteriales</taxon>
        <taxon>Mycobacteriaceae</taxon>
        <taxon>Mycobacteroides</taxon>
    </lineage>
</organism>
<dbReference type="Proteomes" id="UP000295685">
    <property type="component" value="Unassembled WGS sequence"/>
</dbReference>
<protein>
    <submittedName>
        <fullName evidence="1">Uncharacterized protein</fullName>
    </submittedName>
</protein>
<dbReference type="Proteomes" id="UP000294844">
    <property type="component" value="Unassembled WGS sequence"/>
</dbReference>